<proteinExistence type="predicted"/>
<sequence>MRNFDFKQPHFVIAFFRKADDRYQIHQQQVVMQRTIPSSQTYFIIFSVRSDEELWRIIACTPVATQIFYASPISFNPDNIPWETIWWHHAQACAGYLCYHCEESSEHSLTVHLPRADNADAKRG</sequence>
<gene>
    <name evidence="1" type="ORF">DF182_22445</name>
</gene>
<protein>
    <submittedName>
        <fullName evidence="1">Uncharacterized protein</fullName>
    </submittedName>
</protein>
<dbReference type="EMBL" id="QFFJ01000002">
    <property type="protein sequence ID" value="RBL89284.1"/>
    <property type="molecule type" value="Genomic_DNA"/>
</dbReference>
<comment type="caution">
    <text evidence="1">The sequence shown here is derived from an EMBL/GenBank/DDBJ whole genome shotgun (WGS) entry which is preliminary data.</text>
</comment>
<accession>A0A365XUA8</accession>
<dbReference type="AlphaFoldDB" id="A0A365XUA8"/>
<reference evidence="1 2" key="1">
    <citation type="submission" date="2018-05" db="EMBL/GenBank/DDBJ databases">
        <title>Chitinophaga sp. K3CV102501T nov., isolated from isolated from a monsoon evergreen broad-leaved forest soil.</title>
        <authorList>
            <person name="Lv Y."/>
        </authorList>
    </citation>
    <scope>NUCLEOTIDE SEQUENCE [LARGE SCALE GENOMIC DNA]</scope>
    <source>
        <strain evidence="1 2">GDMCC 1.1325</strain>
    </source>
</reference>
<dbReference type="RefSeq" id="WP_147243507.1">
    <property type="nucleotide sequence ID" value="NZ_QFFJ01000002.1"/>
</dbReference>
<organism evidence="1 2">
    <name type="scientific">Chitinophaga flava</name>
    <dbReference type="NCBI Taxonomy" id="2259036"/>
    <lineage>
        <taxon>Bacteria</taxon>
        <taxon>Pseudomonadati</taxon>
        <taxon>Bacteroidota</taxon>
        <taxon>Chitinophagia</taxon>
        <taxon>Chitinophagales</taxon>
        <taxon>Chitinophagaceae</taxon>
        <taxon>Chitinophaga</taxon>
    </lineage>
</organism>
<evidence type="ECO:0000313" key="2">
    <source>
        <dbReference type="Proteomes" id="UP000253410"/>
    </source>
</evidence>
<keyword evidence="2" id="KW-1185">Reference proteome</keyword>
<name>A0A365XUA8_9BACT</name>
<dbReference type="Proteomes" id="UP000253410">
    <property type="component" value="Unassembled WGS sequence"/>
</dbReference>
<evidence type="ECO:0000313" key="1">
    <source>
        <dbReference type="EMBL" id="RBL89284.1"/>
    </source>
</evidence>